<gene>
    <name evidence="2" type="ORF">QY95_01221</name>
</gene>
<dbReference type="STRING" id="1221996.QY95_01221"/>
<protein>
    <submittedName>
        <fullName evidence="2">Ribosomal-protein-L7p-serine acetyltransferase</fullName>
    </submittedName>
</protein>
<dbReference type="CDD" id="cd04301">
    <property type="entry name" value="NAT_SF"/>
    <property type="match status" value="1"/>
</dbReference>
<dbReference type="InterPro" id="IPR016181">
    <property type="entry name" value="Acyl_CoA_acyltransferase"/>
</dbReference>
<evidence type="ECO:0000313" key="3">
    <source>
        <dbReference type="Proteomes" id="UP000031563"/>
    </source>
</evidence>
<accession>A0A0F5HY57</accession>
<evidence type="ECO:0000313" key="2">
    <source>
        <dbReference type="EMBL" id="KKB40647.1"/>
    </source>
</evidence>
<accession>A0A0F5I661</accession>
<dbReference type="PANTHER" id="PTHR43441">
    <property type="entry name" value="RIBOSOMAL-PROTEIN-SERINE ACETYLTRANSFERASE"/>
    <property type="match status" value="1"/>
</dbReference>
<dbReference type="GO" id="GO:0005737">
    <property type="term" value="C:cytoplasm"/>
    <property type="evidence" value="ECO:0007669"/>
    <property type="project" value="TreeGrafter"/>
</dbReference>
<evidence type="ECO:0000259" key="1">
    <source>
        <dbReference type="PROSITE" id="PS51186"/>
    </source>
</evidence>
<dbReference type="PROSITE" id="PS51186">
    <property type="entry name" value="GNAT"/>
    <property type="match status" value="1"/>
</dbReference>
<dbReference type="GO" id="GO:1990189">
    <property type="term" value="F:protein N-terminal-serine acetyltransferase activity"/>
    <property type="evidence" value="ECO:0007669"/>
    <property type="project" value="TreeGrafter"/>
</dbReference>
<dbReference type="Gene3D" id="3.40.630.30">
    <property type="match status" value="1"/>
</dbReference>
<name>A0A0F5HY57_BACTR</name>
<dbReference type="InterPro" id="IPR051908">
    <property type="entry name" value="Ribosomal_N-acetyltransferase"/>
</dbReference>
<dbReference type="GO" id="GO:0008999">
    <property type="term" value="F:protein-N-terminal-alanine acetyltransferase activity"/>
    <property type="evidence" value="ECO:0007669"/>
    <property type="project" value="TreeGrafter"/>
</dbReference>
<dbReference type="SUPFAM" id="SSF55729">
    <property type="entry name" value="Acyl-CoA N-acyltransferases (Nat)"/>
    <property type="match status" value="1"/>
</dbReference>
<dbReference type="AlphaFoldDB" id="A0A0F5HY57"/>
<dbReference type="InterPro" id="IPR000182">
    <property type="entry name" value="GNAT_dom"/>
</dbReference>
<proteinExistence type="predicted"/>
<dbReference type="OrthoDB" id="9799321at2"/>
<dbReference type="PANTHER" id="PTHR43441:SF12">
    <property type="entry name" value="RIBOSOMAL N-ACETYLTRANSFERASE YDAF-RELATED"/>
    <property type="match status" value="1"/>
</dbReference>
<sequence>MFVYTVDEEISLKLIEMKDASRIFQLTNRSRPYLRNWLPWLDQTRKIGDTEAFIQHALKGLAENKSMTTMILLNGQAVGVASYNSLDWANKIAYIGYWLGEDYQGKGIMTKAAGALTDYAFQELGMNKVEIRAAVENKRSRRIPERLGFVEEGTIRQAEWLYDHYVDHVVYGLLKDEWKKRKSKKGYAHKRGEERS</sequence>
<dbReference type="EMBL" id="JWIR02000027">
    <property type="protein sequence ID" value="KKB40647.1"/>
    <property type="molecule type" value="Genomic_DNA"/>
</dbReference>
<organism evidence="2 3">
    <name type="scientific">Bacillus thermotolerans</name>
    <name type="common">Quasibacillus thermotolerans</name>
    <dbReference type="NCBI Taxonomy" id="1221996"/>
    <lineage>
        <taxon>Bacteria</taxon>
        <taxon>Bacillati</taxon>
        <taxon>Bacillota</taxon>
        <taxon>Bacilli</taxon>
        <taxon>Bacillales</taxon>
        <taxon>Bacillaceae</taxon>
        <taxon>Bacillus</taxon>
    </lineage>
</organism>
<feature type="domain" description="N-acetyltransferase" evidence="1">
    <location>
        <begin position="10"/>
        <end position="176"/>
    </location>
</feature>
<dbReference type="RefSeq" id="WP_046128483.1">
    <property type="nucleotide sequence ID" value="NZ_JWIQ02000013.1"/>
</dbReference>
<dbReference type="Proteomes" id="UP000031563">
    <property type="component" value="Unassembled WGS sequence"/>
</dbReference>
<keyword evidence="3" id="KW-1185">Reference proteome</keyword>
<reference evidence="2" key="1">
    <citation type="submission" date="2015-02" db="EMBL/GenBank/DDBJ databases">
        <title>Genome Assembly of Bacillaceae bacterium MTCC 8252.</title>
        <authorList>
            <person name="Verma A."/>
            <person name="Khatri I."/>
            <person name="Mual P."/>
            <person name="Subramanian S."/>
            <person name="Krishnamurthi S."/>
        </authorList>
    </citation>
    <scope>NUCLEOTIDE SEQUENCE [LARGE SCALE GENOMIC DNA]</scope>
    <source>
        <strain evidence="2">MTCC 8252</strain>
    </source>
</reference>
<comment type="caution">
    <text evidence="2">The sequence shown here is derived from an EMBL/GenBank/DDBJ whole genome shotgun (WGS) entry which is preliminary data.</text>
</comment>
<dbReference type="Pfam" id="PF13302">
    <property type="entry name" value="Acetyltransf_3"/>
    <property type="match status" value="1"/>
</dbReference>